<keyword evidence="1" id="KW-1133">Transmembrane helix</keyword>
<dbReference type="InterPro" id="IPR029062">
    <property type="entry name" value="Class_I_gatase-like"/>
</dbReference>
<dbReference type="OrthoDB" id="9810200at2"/>
<gene>
    <name evidence="3" type="ORF">GJ691_10770</name>
</gene>
<feature type="domain" description="Aerotolerance regulator N-terminal" evidence="2">
    <location>
        <begin position="1"/>
        <end position="76"/>
    </location>
</feature>
<sequence>MQFKYPELLWAFFLLLIPIFIHLFQLRRFKKTPFTNVKLLQKIVSESRKSNSLKKWLLLCTRLLLYAALILAFARPFLANTKALLTKETVIYLDNSFSMWAKHLDETLMNNAVQDILKSVPPESTFSLFTNTNEYKDIRLVEVQNELLRITPTPNQLSLEEIELKAGTFFSKNRGTIKNLIIVSDFQNRISPKSYTTDSTLQKHLVKIPVTDLENITIDSCYVSKSGIDIIDITALFSASPDVERTPVSLYNNDKLIAKTAALFNNGKSEATFTLPASEVVSGKLVITDKGLPYDNHLYFNIDEKDRPKVLAIEKTPSNYLQRIYSEDEFVFSSYSLKNLNYRDIENQNLIILNELQNIPNSLISSIQSFVADGGSLTIIPAINADINSYNQLLGPLSLGTITEGVKSENLITQITFGHPLYEGVFEKSIDNFQYPKVNQFYKLKSNTQQALTYQNGEAFLVGSNGVYLFTAALTIENSNFQQSPLIVPTFLKMGTNSLQPPPLYFVMNGSVNMDVSRKMAKDHILKVSKGDQEFIPQQKTLANKVSLSFIDNPTEDGVYTISENMTPLKKISFNYPRDESDLGFMDLNQVDPASIHNSITTLFQELKDDNRITELWKWFVILALFFLLIEVLIIKFFK</sequence>
<dbReference type="NCBIfam" id="TIGR02226">
    <property type="entry name" value="two_anch"/>
    <property type="match status" value="1"/>
</dbReference>
<dbReference type="PANTHER" id="PTHR37464:SF1">
    <property type="entry name" value="BLL2463 PROTEIN"/>
    <property type="match status" value="1"/>
</dbReference>
<keyword evidence="1" id="KW-0472">Membrane</keyword>
<dbReference type="Proteomes" id="UP000443153">
    <property type="component" value="Unassembled WGS sequence"/>
</dbReference>
<dbReference type="RefSeq" id="WP_154366745.1">
    <property type="nucleotide sequence ID" value="NZ_WKJH01000008.1"/>
</dbReference>
<organism evidence="3 4">
    <name type="scientific">Maribacter luteus</name>
    <dbReference type="NCBI Taxonomy" id="2594478"/>
    <lineage>
        <taxon>Bacteria</taxon>
        <taxon>Pseudomonadati</taxon>
        <taxon>Bacteroidota</taxon>
        <taxon>Flavobacteriia</taxon>
        <taxon>Flavobacteriales</taxon>
        <taxon>Flavobacteriaceae</taxon>
        <taxon>Maribacter</taxon>
    </lineage>
</organism>
<name>A0A6I2MLF0_9FLAO</name>
<dbReference type="InterPro" id="IPR024163">
    <property type="entry name" value="Aerotolerance_reg_N"/>
</dbReference>
<proteinExistence type="predicted"/>
<dbReference type="EMBL" id="WKJH01000008">
    <property type="protein sequence ID" value="MRX64653.1"/>
    <property type="molecule type" value="Genomic_DNA"/>
</dbReference>
<evidence type="ECO:0000259" key="2">
    <source>
        <dbReference type="Pfam" id="PF07584"/>
    </source>
</evidence>
<dbReference type="SUPFAM" id="SSF52317">
    <property type="entry name" value="Class I glutamine amidotransferase-like"/>
    <property type="match status" value="1"/>
</dbReference>
<keyword evidence="4" id="KW-1185">Reference proteome</keyword>
<evidence type="ECO:0000256" key="1">
    <source>
        <dbReference type="SAM" id="Phobius"/>
    </source>
</evidence>
<dbReference type="PANTHER" id="PTHR37464">
    <property type="entry name" value="BLL2463 PROTEIN"/>
    <property type="match status" value="1"/>
</dbReference>
<keyword evidence="1" id="KW-0812">Transmembrane</keyword>
<dbReference type="Pfam" id="PF07584">
    <property type="entry name" value="BatA"/>
    <property type="match status" value="1"/>
</dbReference>
<feature type="transmembrane region" description="Helical" evidence="1">
    <location>
        <begin position="616"/>
        <end position="638"/>
    </location>
</feature>
<evidence type="ECO:0000313" key="4">
    <source>
        <dbReference type="Proteomes" id="UP000443153"/>
    </source>
</evidence>
<reference evidence="3 4" key="1">
    <citation type="submission" date="2019-11" db="EMBL/GenBank/DDBJ databases">
        <title>Maribacter lutea sp. nov., a marine bacterium isolated from intertidal sand.</title>
        <authorList>
            <person name="Liu A."/>
        </authorList>
    </citation>
    <scope>NUCLEOTIDE SEQUENCE [LARGE SCALE GENOMIC DNA]</scope>
    <source>
        <strain evidence="3 4">RZ05</strain>
    </source>
</reference>
<comment type="caution">
    <text evidence="3">The sequence shown here is derived from an EMBL/GenBank/DDBJ whole genome shotgun (WGS) entry which is preliminary data.</text>
</comment>
<feature type="transmembrane region" description="Helical" evidence="1">
    <location>
        <begin position="56"/>
        <end position="78"/>
    </location>
</feature>
<protein>
    <recommendedName>
        <fullName evidence="2">Aerotolerance regulator N-terminal domain-containing protein</fullName>
    </recommendedName>
</protein>
<accession>A0A6I2MLF0</accession>
<dbReference type="InterPro" id="IPR011933">
    <property type="entry name" value="Double_TM_dom"/>
</dbReference>
<evidence type="ECO:0000313" key="3">
    <source>
        <dbReference type="EMBL" id="MRX64653.1"/>
    </source>
</evidence>
<dbReference type="AlphaFoldDB" id="A0A6I2MLF0"/>
<feature type="transmembrane region" description="Helical" evidence="1">
    <location>
        <begin position="6"/>
        <end position="24"/>
    </location>
</feature>